<dbReference type="InterPro" id="IPR013561">
    <property type="entry name" value="FilR1_middle_dom"/>
</dbReference>
<evidence type="ECO:0000313" key="4">
    <source>
        <dbReference type="Proteomes" id="UP000318864"/>
    </source>
</evidence>
<evidence type="ECO:0008006" key="5">
    <source>
        <dbReference type="Google" id="ProtNLM"/>
    </source>
</evidence>
<gene>
    <name evidence="3" type="ORF">D8Y22_08425</name>
</gene>
<proteinExistence type="predicted"/>
<evidence type="ECO:0000259" key="2">
    <source>
        <dbReference type="Pfam" id="PF25213"/>
    </source>
</evidence>
<organism evidence="3 4">
    <name type="scientific">Salinadaptatus halalkaliphilus</name>
    <dbReference type="NCBI Taxonomy" id="2419781"/>
    <lineage>
        <taxon>Archaea</taxon>
        <taxon>Methanobacteriati</taxon>
        <taxon>Methanobacteriota</taxon>
        <taxon>Stenosarchaea group</taxon>
        <taxon>Halobacteria</taxon>
        <taxon>Halobacteriales</taxon>
        <taxon>Natrialbaceae</taxon>
        <taxon>Salinadaptatus</taxon>
    </lineage>
</organism>
<dbReference type="InterPro" id="IPR057527">
    <property type="entry name" value="HVO_A0261-like_N"/>
</dbReference>
<evidence type="ECO:0000259" key="1">
    <source>
        <dbReference type="Pfam" id="PF08350"/>
    </source>
</evidence>
<dbReference type="EMBL" id="RBZW01000021">
    <property type="protein sequence ID" value="THE65229.1"/>
    <property type="molecule type" value="Genomic_DNA"/>
</dbReference>
<evidence type="ECO:0000313" key="3">
    <source>
        <dbReference type="EMBL" id="THE65229.1"/>
    </source>
</evidence>
<dbReference type="InterPro" id="IPR036388">
    <property type="entry name" value="WH-like_DNA-bd_sf"/>
</dbReference>
<sequence length="266" mass="29467">MGYDWGTQLFSSPHRLELLRELRSNPADTQALTDALSSSRVTIQRHLNRSSELGWVRKVDGRYELTPLGEHVCAATTAFVDRLSVLQTHEAVIDSLAAIDPSFDPLLLTDATVSVADSNNPHEPIIHYRRAMNETTTESIRGILPVFSELLVEVHRDMLADGVDTELIAPRSVLESAPEDAPHSSQFSLYVLDRPISFGLTLTDDAAFVGTYDDGTFVACIESSERTFREWASDIYDRYREQAVGVSLEAPVGENRSAQSGRDTVD</sequence>
<dbReference type="InterPro" id="IPR036390">
    <property type="entry name" value="WH_DNA-bd_sf"/>
</dbReference>
<dbReference type="Pfam" id="PF08350">
    <property type="entry name" value="FilR1_middle"/>
    <property type="match status" value="1"/>
</dbReference>
<accession>A0A4S3TM13</accession>
<keyword evidence="4" id="KW-1185">Reference proteome</keyword>
<dbReference type="RefSeq" id="WP_141464261.1">
    <property type="nucleotide sequence ID" value="NZ_RBZW01000021.1"/>
</dbReference>
<dbReference type="AlphaFoldDB" id="A0A4S3TM13"/>
<reference evidence="3 4" key="1">
    <citation type="submission" date="2018-10" db="EMBL/GenBank/DDBJ databases">
        <title>Natronolimnobius sp. XQ-INN 246 isolated from Inner Mongolia Autonomous Region of China.</title>
        <authorList>
            <person name="Xue Q."/>
        </authorList>
    </citation>
    <scope>NUCLEOTIDE SEQUENCE [LARGE SCALE GENOMIC DNA]</scope>
    <source>
        <strain evidence="3 4">XQ-INN 246</strain>
    </source>
</reference>
<dbReference type="OrthoDB" id="330490at2157"/>
<dbReference type="SUPFAM" id="SSF46785">
    <property type="entry name" value="Winged helix' DNA-binding domain"/>
    <property type="match status" value="1"/>
</dbReference>
<feature type="domain" description="HVO-A0261-like N-terminal" evidence="2">
    <location>
        <begin position="9"/>
        <end position="84"/>
    </location>
</feature>
<dbReference type="Proteomes" id="UP000318864">
    <property type="component" value="Unassembled WGS sequence"/>
</dbReference>
<feature type="domain" description="Methanogenesis regulatory protein FilR1 middle" evidence="1">
    <location>
        <begin position="121"/>
        <end position="242"/>
    </location>
</feature>
<name>A0A4S3TM13_9EURY</name>
<dbReference type="Pfam" id="PF25213">
    <property type="entry name" value="HVO_A0261_N"/>
    <property type="match status" value="1"/>
</dbReference>
<comment type="caution">
    <text evidence="3">The sequence shown here is derived from an EMBL/GenBank/DDBJ whole genome shotgun (WGS) entry which is preliminary data.</text>
</comment>
<dbReference type="Gene3D" id="1.10.10.10">
    <property type="entry name" value="Winged helix-like DNA-binding domain superfamily/Winged helix DNA-binding domain"/>
    <property type="match status" value="1"/>
</dbReference>
<protein>
    <recommendedName>
        <fullName evidence="5">ArsR family transcriptional regulator</fullName>
    </recommendedName>
</protein>